<dbReference type="SUPFAM" id="SSF53448">
    <property type="entry name" value="Nucleotide-diphospho-sugar transferases"/>
    <property type="match status" value="1"/>
</dbReference>
<gene>
    <name evidence="2" type="ORF">EHN07_00120</name>
</gene>
<sequence>MSHPQIAVSVIIPVYNGEENIRHLVECVLAETRVKLELIVINDGSTDNTRAILNSIQDERLVVIEQANGGVSAARNTGLAVCRGKWLILLDADDIISPDMIVNRYTRAEQHNCDVLVCNGWCGGPGDNLTGAEVHKHQIYNRTISGFEWIKHAVSIREWPHYVWLQMINSEYIKENKVKFHKDISHEDILWCTELALANGRFYFSPEADYYYLKNTSSVTNHDRYYDPRAYSYIDIIKKLIHYARLPKYAAVSRPLYIHALRETGHFSGLYRKKIKDRPAVRKAFHENIHFTDLAKGICGIHEAWFLLRLWLRLR</sequence>
<protein>
    <submittedName>
        <fullName evidence="2">Glycosyltransferase</fullName>
    </submittedName>
</protein>
<dbReference type="Pfam" id="PF00535">
    <property type="entry name" value="Glycos_transf_2"/>
    <property type="match status" value="1"/>
</dbReference>
<dbReference type="PANTHER" id="PTHR43685:SF2">
    <property type="entry name" value="GLYCOSYLTRANSFERASE 2-LIKE DOMAIN-CONTAINING PROTEIN"/>
    <property type="match status" value="1"/>
</dbReference>
<dbReference type="RefSeq" id="WP_124022202.1">
    <property type="nucleotide sequence ID" value="NZ_RPOH01000001.1"/>
</dbReference>
<keyword evidence="3" id="KW-1185">Reference proteome</keyword>
<dbReference type="Proteomes" id="UP000268615">
    <property type="component" value="Unassembled WGS sequence"/>
</dbReference>
<feature type="domain" description="Glycosyltransferase 2-like" evidence="1">
    <location>
        <begin position="9"/>
        <end position="128"/>
    </location>
</feature>
<dbReference type="EMBL" id="RPOH01000001">
    <property type="protein sequence ID" value="RPH31089.1"/>
    <property type="molecule type" value="Genomic_DNA"/>
</dbReference>
<evidence type="ECO:0000313" key="2">
    <source>
        <dbReference type="EMBL" id="RPH31089.1"/>
    </source>
</evidence>
<dbReference type="PANTHER" id="PTHR43685">
    <property type="entry name" value="GLYCOSYLTRANSFERASE"/>
    <property type="match status" value="1"/>
</dbReference>
<evidence type="ECO:0000259" key="1">
    <source>
        <dbReference type="Pfam" id="PF00535"/>
    </source>
</evidence>
<dbReference type="InterPro" id="IPR029044">
    <property type="entry name" value="Nucleotide-diphossugar_trans"/>
</dbReference>
<dbReference type="Gene3D" id="3.90.550.10">
    <property type="entry name" value="Spore Coat Polysaccharide Biosynthesis Protein SpsA, Chain A"/>
    <property type="match status" value="1"/>
</dbReference>
<comment type="caution">
    <text evidence="2">The sequence shown here is derived from an EMBL/GenBank/DDBJ whole genome shotgun (WGS) entry which is preliminary data.</text>
</comment>
<reference evidence="2 3" key="1">
    <citation type="submission" date="2018-11" db="EMBL/GenBank/DDBJ databases">
        <title>Draft genome sequence of Buttiauxella warmboldiae CCUG 35512.</title>
        <authorList>
            <person name="Salva-Serra F."/>
            <person name="Marathe N."/>
            <person name="Moore E."/>
            <person name="Svensson L."/>
            <person name="Engstrom-Jakobsson H."/>
        </authorList>
    </citation>
    <scope>NUCLEOTIDE SEQUENCE [LARGE SCALE GENOMIC DNA]</scope>
    <source>
        <strain evidence="2 3">CCUG 35512</strain>
    </source>
</reference>
<accession>A0A3N5E779</accession>
<dbReference type="InterPro" id="IPR050834">
    <property type="entry name" value="Glycosyltransf_2"/>
</dbReference>
<dbReference type="GO" id="GO:0016740">
    <property type="term" value="F:transferase activity"/>
    <property type="evidence" value="ECO:0007669"/>
    <property type="project" value="UniProtKB-KW"/>
</dbReference>
<dbReference type="OrthoDB" id="6813549at2"/>
<dbReference type="InterPro" id="IPR001173">
    <property type="entry name" value="Glyco_trans_2-like"/>
</dbReference>
<dbReference type="AlphaFoldDB" id="A0A3N5E779"/>
<evidence type="ECO:0000313" key="3">
    <source>
        <dbReference type="Proteomes" id="UP000268615"/>
    </source>
</evidence>
<keyword evidence="2" id="KW-0808">Transferase</keyword>
<proteinExistence type="predicted"/>
<organism evidence="2 3">
    <name type="scientific">Buttiauxella warmboldiae</name>
    <dbReference type="NCBI Taxonomy" id="82993"/>
    <lineage>
        <taxon>Bacteria</taxon>
        <taxon>Pseudomonadati</taxon>
        <taxon>Pseudomonadota</taxon>
        <taxon>Gammaproteobacteria</taxon>
        <taxon>Enterobacterales</taxon>
        <taxon>Enterobacteriaceae</taxon>
        <taxon>Buttiauxella</taxon>
    </lineage>
</organism>
<dbReference type="CDD" id="cd00761">
    <property type="entry name" value="Glyco_tranf_GTA_type"/>
    <property type="match status" value="1"/>
</dbReference>
<name>A0A3N5E779_9ENTR</name>